<proteinExistence type="predicted"/>
<dbReference type="STRING" id="645517.A6F65_02250"/>
<name>A0A1C7DB63_9SPHN</name>
<evidence type="ECO:0000313" key="2">
    <source>
        <dbReference type="EMBL" id="ANU08533.1"/>
    </source>
</evidence>
<dbReference type="EMBL" id="CP016545">
    <property type="protein sequence ID" value="ANU08533.1"/>
    <property type="molecule type" value="Genomic_DNA"/>
</dbReference>
<protein>
    <submittedName>
        <fullName evidence="2">Uncharacterized protein</fullName>
    </submittedName>
</protein>
<feature type="compositionally biased region" description="Pro residues" evidence="1">
    <location>
        <begin position="56"/>
        <end position="81"/>
    </location>
</feature>
<feature type="region of interest" description="Disordered" evidence="1">
    <location>
        <begin position="56"/>
        <end position="87"/>
    </location>
</feature>
<evidence type="ECO:0000256" key="1">
    <source>
        <dbReference type="SAM" id="MobiDB-lite"/>
    </source>
</evidence>
<accession>A0A1C7DB63</accession>
<dbReference type="KEGG" id="anh:A6F65_02250"/>
<dbReference type="PATRIC" id="fig|645517.4.peg.2231"/>
<reference evidence="2 3" key="1">
    <citation type="submission" date="2016-07" db="EMBL/GenBank/DDBJ databases">
        <title>Complete genome sequence of Altererythrobacter namhicola JCM 16345T, containing esterase-encoding genes.</title>
        <authorList>
            <person name="Cheng H."/>
            <person name="Wu Y.-H."/>
            <person name="Jian S.-L."/>
            <person name="Huo Y.-Y."/>
            <person name="Wang C.-S."/>
            <person name="Xu X.-W."/>
        </authorList>
    </citation>
    <scope>NUCLEOTIDE SEQUENCE [LARGE SCALE GENOMIC DNA]</scope>
    <source>
        <strain evidence="2 3">JCM 16345</strain>
    </source>
</reference>
<dbReference type="AlphaFoldDB" id="A0A1C7DB63"/>
<keyword evidence="3" id="KW-1185">Reference proteome</keyword>
<organism evidence="2 3">
    <name type="scientific">Paraurantiacibacter namhicola</name>
    <dbReference type="NCBI Taxonomy" id="645517"/>
    <lineage>
        <taxon>Bacteria</taxon>
        <taxon>Pseudomonadati</taxon>
        <taxon>Pseudomonadota</taxon>
        <taxon>Alphaproteobacteria</taxon>
        <taxon>Sphingomonadales</taxon>
        <taxon>Erythrobacteraceae</taxon>
        <taxon>Paraurantiacibacter</taxon>
    </lineage>
</organism>
<dbReference type="Proteomes" id="UP000092698">
    <property type="component" value="Chromosome"/>
</dbReference>
<feature type="region of interest" description="Disordered" evidence="1">
    <location>
        <begin position="293"/>
        <end position="349"/>
    </location>
</feature>
<gene>
    <name evidence="2" type="ORF">A6F65_02250</name>
</gene>
<sequence>MRARFARLFSEDQGAGGYAGIGQEADSIDMTGFSRTFTRPAIAAIGLVALAACATPPPPPPPPPPAPTPTPTPIPPRPTPPNSAMTNMDIPLRNAYGQRQTVNANLTTAETVWNLRSGMNVAALNCLDPEYEPILTAYTKFLGDFSKDLSRINRELDAMYKDRHGSTTYKRERDTQLTGVYNYFALPPATRYFCEAALQVANNYLALPPTELEPYALETLPVLEGAFERFYSEYEAYQAAVLDWDARYGEPVSTSVYAQDPVTGVSADTMGGTPQPAIDAPIVDSTPLPAGTTYAAPPADEPVVVLGGQAGDGASDMAPATPPADPAPQDQPATVSRPVVQELPSDTED</sequence>
<evidence type="ECO:0000313" key="3">
    <source>
        <dbReference type="Proteomes" id="UP000092698"/>
    </source>
</evidence>